<dbReference type="AlphaFoldDB" id="A0A8B6F1V2"/>
<comment type="caution">
    <text evidence="1">The sequence shown here is derived from an EMBL/GenBank/DDBJ whole genome shotgun (WGS) entry which is preliminary data.</text>
</comment>
<dbReference type="EMBL" id="UYJE01005998">
    <property type="protein sequence ID" value="VDI42305.1"/>
    <property type="molecule type" value="Genomic_DNA"/>
</dbReference>
<reference evidence="1" key="1">
    <citation type="submission" date="2018-11" db="EMBL/GenBank/DDBJ databases">
        <authorList>
            <person name="Alioto T."/>
            <person name="Alioto T."/>
        </authorList>
    </citation>
    <scope>NUCLEOTIDE SEQUENCE</scope>
</reference>
<organism evidence="1 2">
    <name type="scientific">Mytilus galloprovincialis</name>
    <name type="common">Mediterranean mussel</name>
    <dbReference type="NCBI Taxonomy" id="29158"/>
    <lineage>
        <taxon>Eukaryota</taxon>
        <taxon>Metazoa</taxon>
        <taxon>Spiralia</taxon>
        <taxon>Lophotrochozoa</taxon>
        <taxon>Mollusca</taxon>
        <taxon>Bivalvia</taxon>
        <taxon>Autobranchia</taxon>
        <taxon>Pteriomorphia</taxon>
        <taxon>Mytilida</taxon>
        <taxon>Mytiloidea</taxon>
        <taxon>Mytilidae</taxon>
        <taxon>Mytilinae</taxon>
        <taxon>Mytilus</taxon>
    </lineage>
</organism>
<name>A0A8B6F1V2_MYTGA</name>
<dbReference type="Proteomes" id="UP000596742">
    <property type="component" value="Unassembled WGS sequence"/>
</dbReference>
<proteinExistence type="predicted"/>
<sequence length="249" mass="28152">MLFAVMLKRFPICTKNRRTCGGQTSIKCIFDEELAKATGGSPWRWLYRTAESQRDDAKSDIDISFIAQLDGDYQAKSDIDISFIAQLDGDYQAKSDIDISFIAQLDGDYQAKSDIDISFIAQLDGDYQAKSDIDISFIAQLDGDYQGKLFCSVHKPKYNILRKKKSKSSEYKCMYQNINSSFSPFDHYSSSVTGQHAEQFLSQTALNVNGRYKSIISLNPNAYKPFQKLTGSSGIRTRDLSHPKRESYP</sequence>
<evidence type="ECO:0000313" key="2">
    <source>
        <dbReference type="Proteomes" id="UP000596742"/>
    </source>
</evidence>
<evidence type="ECO:0000313" key="1">
    <source>
        <dbReference type="EMBL" id="VDI42305.1"/>
    </source>
</evidence>
<keyword evidence="2" id="KW-1185">Reference proteome</keyword>
<accession>A0A8B6F1V2</accession>
<protein>
    <submittedName>
        <fullName evidence="1">Uncharacterized protein</fullName>
    </submittedName>
</protein>
<gene>
    <name evidence="1" type="ORF">MGAL_10B055082</name>
</gene>